<gene>
    <name evidence="2" type="ORF">FXF49_00850</name>
</gene>
<reference evidence="2 3" key="1">
    <citation type="submission" date="2019-08" db="EMBL/GenBank/DDBJ databases">
        <title>Genomic characterization of a novel candidate phylum (ARYD3) from a high temperature, high salinity tertiary oil reservoir in north central Oklahoma, USA.</title>
        <authorList>
            <person name="Youssef N.H."/>
            <person name="Yadav A."/>
            <person name="Elshahed M.S."/>
        </authorList>
    </citation>
    <scope>NUCLEOTIDE SEQUENCE [LARGE SCALE GENOMIC DNA]</scope>
    <source>
        <strain evidence="2">ARYD1</strain>
    </source>
</reference>
<evidence type="ECO:0008006" key="4">
    <source>
        <dbReference type="Google" id="ProtNLM"/>
    </source>
</evidence>
<dbReference type="AlphaFoldDB" id="A0A5D0MVU8"/>
<dbReference type="Proteomes" id="UP000323337">
    <property type="component" value="Unassembled WGS sequence"/>
</dbReference>
<keyword evidence="1" id="KW-0472">Membrane</keyword>
<organism evidence="2 3">
    <name type="scientific">Flexistipes sinusarabici</name>
    <dbReference type="NCBI Taxonomy" id="2352"/>
    <lineage>
        <taxon>Bacteria</taxon>
        <taxon>Pseudomonadati</taxon>
        <taxon>Deferribacterota</taxon>
        <taxon>Deferribacteres</taxon>
        <taxon>Deferribacterales</taxon>
        <taxon>Flexistipitaceae</taxon>
        <taxon>Flexistipes</taxon>
    </lineage>
</organism>
<evidence type="ECO:0000313" key="2">
    <source>
        <dbReference type="EMBL" id="TYB36233.1"/>
    </source>
</evidence>
<dbReference type="RefSeq" id="WP_303700023.1">
    <property type="nucleotide sequence ID" value="NZ_VSIV01000024.1"/>
</dbReference>
<name>A0A5D0MVU8_FLESI</name>
<evidence type="ECO:0000256" key="1">
    <source>
        <dbReference type="SAM" id="Phobius"/>
    </source>
</evidence>
<protein>
    <recommendedName>
        <fullName evidence="4">Type 4 fimbrial biogenesis protein PilX N-terminal domain-containing protein</fullName>
    </recommendedName>
</protein>
<evidence type="ECO:0000313" key="3">
    <source>
        <dbReference type="Proteomes" id="UP000323337"/>
    </source>
</evidence>
<accession>A0A5D0MVU8</accession>
<dbReference type="EMBL" id="VSIV01000024">
    <property type="protein sequence ID" value="TYB36233.1"/>
    <property type="molecule type" value="Genomic_DNA"/>
</dbReference>
<comment type="caution">
    <text evidence="2">The sequence shown here is derived from an EMBL/GenBank/DDBJ whole genome shotgun (WGS) entry which is preliminary data.</text>
</comment>
<keyword evidence="1" id="KW-0812">Transmembrane</keyword>
<sequence>MINNDKGFSLLLAVFLLVIFGFIGVSIVTMLSNESVSSSEELISAQAFYLAESGVEWGIRKSIDNGSCNNISGELRIKNQSGYATVNVREISDNISKQPPANYSELCEVTSTGQINGIRRKLKVKFKRK</sequence>
<keyword evidence="1" id="KW-1133">Transmembrane helix</keyword>
<proteinExistence type="predicted"/>
<feature type="transmembrane region" description="Helical" evidence="1">
    <location>
        <begin position="7"/>
        <end position="31"/>
    </location>
</feature>